<organism evidence="2 3">
    <name type="scientific">Penicillium antarcticum</name>
    <dbReference type="NCBI Taxonomy" id="416450"/>
    <lineage>
        <taxon>Eukaryota</taxon>
        <taxon>Fungi</taxon>
        <taxon>Dikarya</taxon>
        <taxon>Ascomycota</taxon>
        <taxon>Pezizomycotina</taxon>
        <taxon>Eurotiomycetes</taxon>
        <taxon>Eurotiomycetidae</taxon>
        <taxon>Eurotiales</taxon>
        <taxon>Aspergillaceae</taxon>
        <taxon>Penicillium</taxon>
    </lineage>
</organism>
<feature type="compositionally biased region" description="Polar residues" evidence="1">
    <location>
        <begin position="57"/>
        <end position="68"/>
    </location>
</feature>
<evidence type="ECO:0000256" key="1">
    <source>
        <dbReference type="SAM" id="MobiDB-lite"/>
    </source>
</evidence>
<name>A0A1V6QGR1_9EURO</name>
<comment type="caution">
    <text evidence="2">The sequence shown here is derived from an EMBL/GenBank/DDBJ whole genome shotgun (WGS) entry which is preliminary data.</text>
</comment>
<evidence type="ECO:0000313" key="2">
    <source>
        <dbReference type="EMBL" id="OQD88411.1"/>
    </source>
</evidence>
<proteinExistence type="predicted"/>
<feature type="compositionally biased region" description="Basic and acidic residues" evidence="1">
    <location>
        <begin position="72"/>
        <end position="84"/>
    </location>
</feature>
<gene>
    <name evidence="2" type="ORF">PENANT_c004G03801</name>
</gene>
<dbReference type="EMBL" id="MDYN01000004">
    <property type="protein sequence ID" value="OQD88411.1"/>
    <property type="molecule type" value="Genomic_DNA"/>
</dbReference>
<reference evidence="3" key="1">
    <citation type="journal article" date="2017" name="Nat. Microbiol.">
        <title>Global analysis of biosynthetic gene clusters reveals vast potential of secondary metabolite production in Penicillium species.</title>
        <authorList>
            <person name="Nielsen J.C."/>
            <person name="Grijseels S."/>
            <person name="Prigent S."/>
            <person name="Ji B."/>
            <person name="Dainat J."/>
            <person name="Nielsen K.F."/>
            <person name="Frisvad J.C."/>
            <person name="Workman M."/>
            <person name="Nielsen J."/>
        </authorList>
    </citation>
    <scope>NUCLEOTIDE SEQUENCE [LARGE SCALE GENOMIC DNA]</scope>
    <source>
        <strain evidence="3">IBT 31811</strain>
    </source>
</reference>
<evidence type="ECO:0000313" key="3">
    <source>
        <dbReference type="Proteomes" id="UP000191672"/>
    </source>
</evidence>
<keyword evidence="3" id="KW-1185">Reference proteome</keyword>
<dbReference type="Proteomes" id="UP000191672">
    <property type="component" value="Unassembled WGS sequence"/>
</dbReference>
<accession>A0A1V6QGR1</accession>
<sequence length="289" mass="32297">MVRGAEYDNGLPQSDNPIENGPNKAHGVGNESADLSRAHKTAPMPEETGSGRDVFPSQPSGGYENTSGSGKGGHEPKSTGEKKGFGALPVHKAFTEAFHRGKFYPDFWKRRTLSLEYKMEKEVFSFTADPTAIQRISETKRNVNDPEGLDQLREIARLFEQHLDNDVHIHFHHYTDYTGEAKHLGQAEQESTEIVTKIKYLSLPSQITKRLLIWAVSSLRGGCGVAAVVWKGNRKESRRNERKPSVNFPFRTNKPNLVELFAIKSARQVVVDDIHKDLAEAVNRGSPYS</sequence>
<feature type="region of interest" description="Disordered" evidence="1">
    <location>
        <begin position="1"/>
        <end position="85"/>
    </location>
</feature>
<dbReference type="AlphaFoldDB" id="A0A1V6QGR1"/>
<protein>
    <submittedName>
        <fullName evidence="2">Uncharacterized protein</fullName>
    </submittedName>
</protein>